<reference evidence="2" key="3">
    <citation type="journal article" date="2017" name="ISME J.">
        <title>Discovery of anaerobic lithoheterotrophic haloarchaea, ubiquitous in hypersaline habitats.</title>
        <authorList>
            <person name="Sorokin D.Y."/>
            <person name="Messina E."/>
            <person name="Smedile F."/>
            <person name="Roman P."/>
            <person name="Damste J.S.S."/>
            <person name="Ciordia S."/>
            <person name="Mena M.C."/>
            <person name="Ferrer M."/>
            <person name="Golyshin P.N."/>
            <person name="Kublanov I.V."/>
            <person name="Samarov N.I."/>
            <person name="Toshchakov S.V."/>
            <person name="La Cono V."/>
            <person name="Yakimov M.M."/>
        </authorList>
    </citation>
    <scope>NUCLEOTIDE SEQUENCE</scope>
    <source>
        <strain evidence="2">HSR6</strain>
    </source>
</reference>
<sequence length="92" mass="9980">MSTYRTVLERIHRGHSLETVGSDLDIRPDALRGMVESMLREGHLRELGCVDDSCDVCPMSSSCPMGDIQGPASYMVTEQGTAYLQAGQSASD</sequence>
<organism evidence="1 3">
    <name type="scientific">Halodesulfurarchaeum formicicum</name>
    <dbReference type="NCBI Taxonomy" id="1873524"/>
    <lineage>
        <taxon>Archaea</taxon>
        <taxon>Methanobacteriati</taxon>
        <taxon>Methanobacteriota</taxon>
        <taxon>Stenosarchaea group</taxon>
        <taxon>Halobacteria</taxon>
        <taxon>Halobacteriales</taxon>
        <taxon>Halobacteriaceae</taxon>
        <taxon>Halodesulfurarchaeum</taxon>
    </lineage>
</organism>
<accession>A0A1J1ADE2</accession>
<dbReference type="AlphaFoldDB" id="A0A1D8S524"/>
<dbReference type="OrthoDB" id="345975at2157"/>
<keyword evidence="4" id="KW-1185">Reference proteome</keyword>
<evidence type="ECO:0000313" key="2">
    <source>
        <dbReference type="EMBL" id="APE95784.1"/>
    </source>
</evidence>
<reference evidence="1 3" key="1">
    <citation type="submission" date="2016-06" db="EMBL/GenBank/DDBJ databases">
        <title>Discovery of anaerobic lithoheterotrophic haloarchaeon capable of sulfur respiration by hydrogen and formate.</title>
        <authorList>
            <person name="Sorokin D.Y."/>
            <person name="Kublanov I.V."/>
            <person name="Roman P."/>
            <person name="Sinninghe Damste J.S."/>
            <person name="Golyshin P.N."/>
            <person name="Rojo D."/>
            <person name="Ciordia S."/>
            <person name="Mena Md.C."/>
            <person name="Ferrer M."/>
            <person name="Smedile F."/>
            <person name="Messina E."/>
            <person name="La Cono V."/>
            <person name="Yakimov M.M."/>
        </authorList>
    </citation>
    <scope>NUCLEOTIDE SEQUENCE [LARGE SCALE GENOMIC DNA]</scope>
    <source>
        <strain evidence="1 3">HTSR1</strain>
    </source>
</reference>
<evidence type="ECO:0000313" key="1">
    <source>
        <dbReference type="EMBL" id="AOW80445.1"/>
    </source>
</evidence>
<dbReference type="Proteomes" id="UP000185608">
    <property type="component" value="Chromosome"/>
</dbReference>
<dbReference type="KEGG" id="halh:HTSR_1268"/>
<reference evidence="4" key="2">
    <citation type="submission" date="2016-08" db="EMBL/GenBank/DDBJ databases">
        <title>Discovery of first anaerobic lithoheterotrophic haloarchae widely represented in hypersaline habitats.</title>
        <authorList>
            <person name="Sorokin D.Y."/>
            <person name="Kublanov I.V."/>
            <person name="Roman P."/>
            <person name="Sinninghe Damste J.S."/>
            <person name="Golyshin P.N."/>
            <person name="Rojo D."/>
            <person name="Ciordia S."/>
            <person name="Mena Md.C."/>
            <person name="Ferrer M."/>
            <person name="Smedile F."/>
            <person name="Messina E."/>
            <person name="La Cono V."/>
            <person name="Yakimov M.M."/>
        </authorList>
    </citation>
    <scope>NUCLEOTIDE SEQUENCE [LARGE SCALE GENOMIC DNA]</scope>
    <source>
        <strain evidence="4">HSR6</strain>
    </source>
</reference>
<evidence type="ECO:0000313" key="4">
    <source>
        <dbReference type="Proteomes" id="UP000186165"/>
    </source>
</evidence>
<gene>
    <name evidence="2" type="ORF">HSR6_1341</name>
    <name evidence="1" type="ORF">HTSR_1268</name>
</gene>
<evidence type="ECO:0000313" key="3">
    <source>
        <dbReference type="Proteomes" id="UP000185608"/>
    </source>
</evidence>
<dbReference type="EMBL" id="CP016070">
    <property type="protein sequence ID" value="AOW80445.1"/>
    <property type="molecule type" value="Genomic_DNA"/>
</dbReference>
<accession>A0A1D8S524</accession>
<proteinExistence type="predicted"/>
<dbReference type="STRING" id="1873524.HSR6_1341"/>
<dbReference type="GeneID" id="30417870"/>
<name>A0A1D8S524_9EURY</name>
<dbReference type="KEGG" id="hhsr:HSR6_1341"/>
<protein>
    <submittedName>
        <fullName evidence="1">Uncharacterized protein</fullName>
    </submittedName>
</protein>
<dbReference type="EMBL" id="CP016804">
    <property type="protein sequence ID" value="APE95784.1"/>
    <property type="molecule type" value="Genomic_DNA"/>
</dbReference>
<dbReference type="RefSeq" id="WP_070365133.1">
    <property type="nucleotide sequence ID" value="NZ_CP016070.1"/>
</dbReference>
<dbReference type="Proteomes" id="UP000186165">
    <property type="component" value="Chromosome"/>
</dbReference>